<dbReference type="Gene3D" id="1.10.8.270">
    <property type="entry name" value="putative rabgap domain of human tbc1 domain family member 14 like domains"/>
    <property type="match status" value="1"/>
</dbReference>
<protein>
    <recommendedName>
        <fullName evidence="2">Rab-GAP TBC domain-containing protein</fullName>
    </recommendedName>
</protein>
<dbReference type="AlphaFoldDB" id="A0A0G4ERA7"/>
<feature type="region of interest" description="Disordered" evidence="1">
    <location>
        <begin position="321"/>
        <end position="369"/>
    </location>
</feature>
<feature type="region of interest" description="Disordered" evidence="1">
    <location>
        <begin position="754"/>
        <end position="876"/>
    </location>
</feature>
<accession>A0A0G4ERA7</accession>
<proteinExistence type="predicted"/>
<feature type="compositionally biased region" description="Pro residues" evidence="1">
    <location>
        <begin position="1187"/>
        <end position="1200"/>
    </location>
</feature>
<evidence type="ECO:0000313" key="3">
    <source>
        <dbReference type="EMBL" id="CEM00793.1"/>
    </source>
</evidence>
<dbReference type="InterPro" id="IPR000195">
    <property type="entry name" value="Rab-GAP-TBC_dom"/>
</dbReference>
<feature type="region of interest" description="Disordered" evidence="1">
    <location>
        <begin position="549"/>
        <end position="600"/>
    </location>
</feature>
<evidence type="ECO:0000313" key="4">
    <source>
        <dbReference type="Proteomes" id="UP000041254"/>
    </source>
</evidence>
<dbReference type="PROSITE" id="PS50086">
    <property type="entry name" value="TBC_RABGAP"/>
    <property type="match status" value="1"/>
</dbReference>
<evidence type="ECO:0000259" key="2">
    <source>
        <dbReference type="PROSITE" id="PS50086"/>
    </source>
</evidence>
<dbReference type="SMART" id="SM00164">
    <property type="entry name" value="TBC"/>
    <property type="match status" value="1"/>
</dbReference>
<name>A0A0G4ERA7_VITBC</name>
<dbReference type="VEuPathDB" id="CryptoDB:Vbra_2113"/>
<feature type="region of interest" description="Disordered" evidence="1">
    <location>
        <begin position="1138"/>
        <end position="1270"/>
    </location>
</feature>
<dbReference type="EMBL" id="CDMY01000299">
    <property type="protein sequence ID" value="CEM00793.1"/>
    <property type="molecule type" value="Genomic_DNA"/>
</dbReference>
<feature type="compositionally biased region" description="Polar residues" evidence="1">
    <location>
        <begin position="1212"/>
        <end position="1221"/>
    </location>
</feature>
<dbReference type="OrthoDB" id="73307at2759"/>
<dbReference type="Gene3D" id="1.10.472.80">
    <property type="entry name" value="Ypt/Rab-GAP domain of gyp1p, domain 3"/>
    <property type="match status" value="1"/>
</dbReference>
<dbReference type="InterPro" id="IPR035969">
    <property type="entry name" value="Rab-GAP_TBC_sf"/>
</dbReference>
<keyword evidence="4" id="KW-1185">Reference proteome</keyword>
<gene>
    <name evidence="3" type="ORF">Vbra_2113</name>
</gene>
<feature type="region of interest" description="Disordered" evidence="1">
    <location>
        <begin position="452"/>
        <end position="471"/>
    </location>
</feature>
<dbReference type="SUPFAM" id="SSF47923">
    <property type="entry name" value="Ypt/Rab-GAP domain of gyp1p"/>
    <property type="match status" value="2"/>
</dbReference>
<dbReference type="PANTHER" id="PTHR22957">
    <property type="entry name" value="TBC1 DOMAIN FAMILY MEMBER GTPASE-ACTIVATING PROTEIN"/>
    <property type="match status" value="1"/>
</dbReference>
<reference evidence="3 4" key="1">
    <citation type="submission" date="2014-11" db="EMBL/GenBank/DDBJ databases">
        <authorList>
            <person name="Zhu J."/>
            <person name="Qi W."/>
            <person name="Song R."/>
        </authorList>
    </citation>
    <scope>NUCLEOTIDE SEQUENCE [LARGE SCALE GENOMIC DNA]</scope>
</reference>
<dbReference type="Pfam" id="PF00566">
    <property type="entry name" value="RabGAP-TBC"/>
    <property type="match status" value="1"/>
</dbReference>
<evidence type="ECO:0000256" key="1">
    <source>
        <dbReference type="SAM" id="MobiDB-lite"/>
    </source>
</evidence>
<dbReference type="InParanoid" id="A0A0G4ERA7"/>
<feature type="compositionally biased region" description="Low complexity" evidence="1">
    <location>
        <begin position="823"/>
        <end position="845"/>
    </location>
</feature>
<dbReference type="PANTHER" id="PTHR22957:SF168">
    <property type="entry name" value="TBC DOMAIN-CONTAINING PROTEIN KINASE-LIKE PROTEIN"/>
    <property type="match status" value="1"/>
</dbReference>
<feature type="compositionally biased region" description="Gly residues" evidence="1">
    <location>
        <begin position="452"/>
        <end position="466"/>
    </location>
</feature>
<dbReference type="Proteomes" id="UP000041254">
    <property type="component" value="Unassembled WGS sequence"/>
</dbReference>
<dbReference type="GO" id="GO:0005096">
    <property type="term" value="F:GTPase activator activity"/>
    <property type="evidence" value="ECO:0007669"/>
    <property type="project" value="TreeGrafter"/>
</dbReference>
<feature type="compositionally biased region" description="Basic residues" evidence="1">
    <location>
        <begin position="1145"/>
        <end position="1155"/>
    </location>
</feature>
<feature type="domain" description="Rab-GAP TBC" evidence="2">
    <location>
        <begin position="14"/>
        <end position="218"/>
    </location>
</feature>
<feature type="compositionally biased region" description="Acidic residues" evidence="1">
    <location>
        <begin position="1238"/>
        <end position="1256"/>
    </location>
</feature>
<organism evidence="3 4">
    <name type="scientific">Vitrella brassicaformis (strain CCMP3155)</name>
    <dbReference type="NCBI Taxonomy" id="1169540"/>
    <lineage>
        <taxon>Eukaryota</taxon>
        <taxon>Sar</taxon>
        <taxon>Alveolata</taxon>
        <taxon>Colpodellida</taxon>
        <taxon>Vitrellaceae</taxon>
        <taxon>Vitrella</taxon>
    </lineage>
</organism>
<feature type="compositionally biased region" description="Basic and acidic residues" evidence="1">
    <location>
        <begin position="549"/>
        <end position="559"/>
    </location>
</feature>
<feature type="compositionally biased region" description="Low complexity" evidence="1">
    <location>
        <begin position="855"/>
        <end position="866"/>
    </location>
</feature>
<feature type="compositionally biased region" description="Pro residues" evidence="1">
    <location>
        <begin position="328"/>
        <end position="341"/>
    </location>
</feature>
<feature type="compositionally biased region" description="Basic and acidic residues" evidence="1">
    <location>
        <begin position="570"/>
        <end position="583"/>
    </location>
</feature>
<sequence>MAEEREADTASTGPTDASLDLDKWLKTLGVKELTYQKTIEAHEEERRTSGKEPVHNVELIAEDVKRTRQHYALFQAQETKDELQAVLAHYCALRRKDIHYYKQGLHEVCAPFLFLAPRPSRPQLLGCLDMIIRNMGARIFHEAEMSLSSRGPVLPLQLMCQVTRLLLQFHDPELSKALDNQEIMPDLYLVKWYTSLYTSCFRDVHLLLALWRECLKHQPSYTMVYFIALGWLTMHRERLLSHRGSSDNLHHFLLRSFDADCSPPAAHEEGGNGHDAQTNGHEYRPFPLTALVKEALKLRDATPLTFLTLLRDVSGRPDLLSISKPSSPASPDPHPAFPVPSPSSSARSDTTRSDDLTTSSNSSKTNPWALLNSFNPFKNALDMANGTEGMPRVLIEESPLFCLHIEAQDIMASVEPCSSRKGGEGGGGGAGGGGGGGGGALFGGKKGGGAAKKAAAGGGGGAGAGGEADEADGGLRWKTAIVDTRPQSVRRMDGKIRKWPANMIVYVVDPDNRHSVSQLIAVCLGQQRALGPTDRPLFVIANQDGRVIDESHTDTDNHDTSTPLSSPSPPHEHPGPTQREREGGSPQPPHGRGQQRRAKRRQLHVANPLMALDMSKEPLKRLVAMMVIHGVKGVALLKGGKAAFDKLLIDCRFRPPPPPQPPVPPPVPPPRSTMPIAPPRGPMPLPAHQMVQHMTRNEATRKGGAGLMEPAPIVPPLAAARREGSPASWLVENMQRGVQSFAWNETFKRRPLDLANLPKPPLDPTQASTPTTTAPPPHVAGAPASPSPPLVNGSLVFTPNGFVDIRHSADGSPSSRPSHHDSPVSSPSSGRSGHQQHQQQQQQQYQHHHHHHQHQQQQQGSPQMMPGQGGPGAADTLRVPVRAYGQQPFGHSASPPLVHRHHYPPPRPVHAAADVRSFGSPLSAPSSFAEAPGDNRVHLRVPRGVQGGGAVNGWLGQAEGLGLSPRKVRTGGGEVRLDPLLQAGGLSPRKAKPLARPPVLMQFPIPPPQPPSTYCPTAGSPTHRPLHLTRPVPVRQGAPFAAAAFRPLPNSGWDAMRPQEPRYREVRELPPPLPPPPMNIHARRQEVVYENSPRPAPVAASAAFAGVAGVAAGAVAPQRANGASKEDDIFYRPANGTADHEQQHHNHHQDHHHQNHQQLQQEDEAPEIAREPLPVPGEESIATEAPQPHPPAFTDPPNPQHPSRVAVDEPSSGEQAASCNGHQDDAEDAAAAGGVDGVAEEDGGEDEYYEYDDDLVLPDSPTGNPFAADE</sequence>